<dbReference type="InterPro" id="IPR051328">
    <property type="entry name" value="T7SS_ABC-Transporter"/>
</dbReference>
<proteinExistence type="predicted"/>
<keyword evidence="2 5" id="KW-0812">Transmembrane</keyword>
<dbReference type="PANTHER" id="PTHR43077:SF5">
    <property type="entry name" value="PHAGE INFECTION PROTEIN"/>
    <property type="match status" value="1"/>
</dbReference>
<dbReference type="InterPro" id="IPR013525">
    <property type="entry name" value="ABC2_TM"/>
</dbReference>
<evidence type="ECO:0000256" key="2">
    <source>
        <dbReference type="ARBA" id="ARBA00022692"/>
    </source>
</evidence>
<dbReference type="PANTHER" id="PTHR43077">
    <property type="entry name" value="TRANSPORT PERMEASE YVFS-RELATED"/>
    <property type="match status" value="1"/>
</dbReference>
<accession>A0ABS4JBD3</accession>
<protein>
    <submittedName>
        <fullName evidence="7">YhgE/Pip-like protein</fullName>
    </submittedName>
</protein>
<comment type="caution">
    <text evidence="7">The sequence shown here is derived from an EMBL/GenBank/DDBJ whole genome shotgun (WGS) entry which is preliminary data.</text>
</comment>
<evidence type="ECO:0000313" key="7">
    <source>
        <dbReference type="EMBL" id="MBP1996044.1"/>
    </source>
</evidence>
<reference evidence="7 8" key="1">
    <citation type="submission" date="2021-03" db="EMBL/GenBank/DDBJ databases">
        <title>Genomic Encyclopedia of Type Strains, Phase IV (KMG-IV): sequencing the most valuable type-strain genomes for metagenomic binning, comparative biology and taxonomic classification.</title>
        <authorList>
            <person name="Goeker M."/>
        </authorList>
    </citation>
    <scope>NUCLEOTIDE SEQUENCE [LARGE SCALE GENOMIC DNA]</scope>
    <source>
        <strain evidence="7 8">DSM 26048</strain>
    </source>
</reference>
<dbReference type="RefSeq" id="WP_209978109.1">
    <property type="nucleotide sequence ID" value="NZ_JAGGLB010000043.1"/>
</dbReference>
<evidence type="ECO:0000256" key="4">
    <source>
        <dbReference type="ARBA" id="ARBA00023136"/>
    </source>
</evidence>
<feature type="transmembrane region" description="Helical" evidence="5">
    <location>
        <begin position="275"/>
        <end position="295"/>
    </location>
</feature>
<evidence type="ECO:0000256" key="1">
    <source>
        <dbReference type="ARBA" id="ARBA00004141"/>
    </source>
</evidence>
<keyword evidence="8" id="KW-1185">Reference proteome</keyword>
<feature type="transmembrane region" description="Helical" evidence="5">
    <location>
        <begin position="242"/>
        <end position="263"/>
    </location>
</feature>
<keyword evidence="4 5" id="KW-0472">Membrane</keyword>
<feature type="transmembrane region" description="Helical" evidence="5">
    <location>
        <begin position="203"/>
        <end position="221"/>
    </location>
</feature>
<evidence type="ECO:0000256" key="3">
    <source>
        <dbReference type="ARBA" id="ARBA00022989"/>
    </source>
</evidence>
<comment type="subcellular location">
    <subcellularLocation>
        <location evidence="1">Membrane</location>
        <topology evidence="1">Multi-pass membrane protein</topology>
    </subcellularLocation>
</comment>
<evidence type="ECO:0000313" key="8">
    <source>
        <dbReference type="Proteomes" id="UP001519287"/>
    </source>
</evidence>
<evidence type="ECO:0000259" key="6">
    <source>
        <dbReference type="Pfam" id="PF12698"/>
    </source>
</evidence>
<name>A0ABS4JBD3_9BACL</name>
<organism evidence="7 8">
    <name type="scientific">Paenibacillus eucommiae</name>
    <dbReference type="NCBI Taxonomy" id="1355755"/>
    <lineage>
        <taxon>Bacteria</taxon>
        <taxon>Bacillati</taxon>
        <taxon>Bacillota</taxon>
        <taxon>Bacilli</taxon>
        <taxon>Bacillales</taxon>
        <taxon>Paenibacillaceae</taxon>
        <taxon>Paenibacillus</taxon>
    </lineage>
</organism>
<dbReference type="Gene3D" id="3.40.1710.10">
    <property type="entry name" value="abc type-2 transporter like domain"/>
    <property type="match status" value="1"/>
</dbReference>
<feature type="transmembrane region" description="Helical" evidence="5">
    <location>
        <begin position="359"/>
        <end position="377"/>
    </location>
</feature>
<evidence type="ECO:0000256" key="5">
    <source>
        <dbReference type="SAM" id="Phobius"/>
    </source>
</evidence>
<gene>
    <name evidence="7" type="ORF">J2Z66_007688</name>
</gene>
<feature type="domain" description="ABC-2 type transporter transmembrane" evidence="6">
    <location>
        <begin position="10"/>
        <end position="373"/>
    </location>
</feature>
<dbReference type="Proteomes" id="UP001519287">
    <property type="component" value="Unassembled WGS sequence"/>
</dbReference>
<keyword evidence="3 5" id="KW-1133">Transmembrane helix</keyword>
<feature type="transmembrane region" description="Helical" evidence="5">
    <location>
        <begin position="302"/>
        <end position="321"/>
    </location>
</feature>
<sequence>MAIFKQKMLWLGIVVVMVALVAFGAAMMGSVLGTKPKELPVALVMLDQAVELPAGGKLAAGEMMKGRLTENTQLPIVWEIVGSEEEARAGHDKHKYYGALVLPADLSSGLLSLSSPNPKPAVVTIIANEGMNTQAATVVKQVLSQVMKGVSLELSNQMIGQLGQQTGQIPAGAAASLLAPITIQEEIVHPVGVNNASGNAPGLLTQIIWIGSLITGMILFITNGKALMAGANRWTVMVSQTAAGLVIVGAAAGFLLWMASSWYGMELAHAVDTWLFLWLTGSVFFLLQSALLNWIGLPSMGILVLLMFFSMPVLNMAPEFLSQTTQDWIYSWTPLRFAASGLREVMYFGGLDSVSSNASVLWTIGGAFLALLLASGVKKTKTNPEKLGTVGVASNMVN</sequence>
<dbReference type="EMBL" id="JAGGLB010000043">
    <property type="protein sequence ID" value="MBP1996044.1"/>
    <property type="molecule type" value="Genomic_DNA"/>
</dbReference>
<dbReference type="Pfam" id="PF12698">
    <property type="entry name" value="ABC2_membrane_3"/>
    <property type="match status" value="1"/>
</dbReference>